<dbReference type="InterPro" id="IPR025612">
    <property type="entry name" value="YqjK"/>
</dbReference>
<evidence type="ECO:0000313" key="2">
    <source>
        <dbReference type="Proteomes" id="UP000002588"/>
    </source>
</evidence>
<dbReference type="Pfam" id="PF13997">
    <property type="entry name" value="YqjK"/>
    <property type="match status" value="1"/>
</dbReference>
<dbReference type="HOGENOM" id="CLU_2010574_0_0_4"/>
<dbReference type="KEGG" id="azo:azo3669"/>
<evidence type="ECO:0000313" key="1">
    <source>
        <dbReference type="EMBL" id="CAL96285.1"/>
    </source>
</evidence>
<name>A1KBS9_AZOSB</name>
<dbReference type="KEGG" id="aoa:dqs_3814"/>
<keyword evidence="2" id="KW-1185">Reference proteome</keyword>
<accession>A1KBS9</accession>
<dbReference type="eggNOG" id="ENOG5033JA7">
    <property type="taxonomic scope" value="Bacteria"/>
</dbReference>
<evidence type="ECO:0008006" key="3">
    <source>
        <dbReference type="Google" id="ProtNLM"/>
    </source>
</evidence>
<proteinExistence type="predicted"/>
<dbReference type="Proteomes" id="UP000002588">
    <property type="component" value="Chromosome"/>
</dbReference>
<dbReference type="EMBL" id="AM406670">
    <property type="protein sequence ID" value="CAL96285.1"/>
    <property type="molecule type" value="Genomic_DNA"/>
</dbReference>
<dbReference type="AlphaFoldDB" id="A1KBS9"/>
<organism evidence="1 2">
    <name type="scientific">Azoarcus sp. (strain BH72)</name>
    <dbReference type="NCBI Taxonomy" id="418699"/>
    <lineage>
        <taxon>Bacteria</taxon>
        <taxon>Pseudomonadati</taxon>
        <taxon>Pseudomonadota</taxon>
        <taxon>Betaproteobacteria</taxon>
        <taxon>Rhodocyclales</taxon>
        <taxon>Zoogloeaceae</taxon>
        <taxon>Azoarcus</taxon>
    </lineage>
</organism>
<dbReference type="RefSeq" id="WP_011767391.1">
    <property type="nucleotide sequence ID" value="NC_008702.1"/>
</dbReference>
<protein>
    <recommendedName>
        <fullName evidence="3">YqjK-like protein</fullName>
    </recommendedName>
</protein>
<sequence length="123" mass="13802">MNPRLVELALRKQRLQLQAERQREDIARRMGGIAPAVDVVDHVRSGLDWIRGHAPLVAGAAALVAVLRPRRAWRLARRGGWLAWLLLRHRATNSGAFSARLAWPLVRAAAALLQARMRAGQRR</sequence>
<dbReference type="STRING" id="62928.azo3669"/>
<reference evidence="1 2" key="1">
    <citation type="journal article" date="2006" name="Nat. Biotechnol.">
        <title>Complete genome of the mutualistic, N2-fixing grass endophyte Azoarcus sp. strain BH72.</title>
        <authorList>
            <person name="Krause A."/>
            <person name="Ramakumar A."/>
            <person name="Bartels D."/>
            <person name="Battistoni F."/>
            <person name="Bekel T."/>
            <person name="Boch J."/>
            <person name="Boehm M."/>
            <person name="Friedrich F."/>
            <person name="Hurek T."/>
            <person name="Krause L."/>
            <person name="Linke B."/>
            <person name="McHardy A.C."/>
            <person name="Sarkar A."/>
            <person name="Schneiker S."/>
            <person name="Syed A.A."/>
            <person name="Thauer R."/>
            <person name="Vorhoelter F.-J."/>
            <person name="Weidner S."/>
            <person name="Puehler A."/>
            <person name="Reinhold-Hurek B."/>
            <person name="Kaiser O."/>
            <person name="Goesmann A."/>
        </authorList>
    </citation>
    <scope>NUCLEOTIDE SEQUENCE [LARGE SCALE GENOMIC DNA]</scope>
    <source>
        <strain evidence="1 2">BH72</strain>
    </source>
</reference>
<gene>
    <name evidence="1" type="ordered locus">azo3669</name>
</gene>